<evidence type="ECO:0000256" key="1">
    <source>
        <dbReference type="ARBA" id="ARBA00023015"/>
    </source>
</evidence>
<evidence type="ECO:0000313" key="7">
    <source>
        <dbReference type="EMBL" id="QDU46779.1"/>
    </source>
</evidence>
<dbReference type="Pfam" id="PF04542">
    <property type="entry name" value="Sigma70_r2"/>
    <property type="match status" value="1"/>
</dbReference>
<proteinExistence type="predicted"/>
<dbReference type="InterPro" id="IPR013324">
    <property type="entry name" value="RNA_pol_sigma_r3/r4-like"/>
</dbReference>
<dbReference type="GO" id="GO:0006352">
    <property type="term" value="P:DNA-templated transcription initiation"/>
    <property type="evidence" value="ECO:0007669"/>
    <property type="project" value="InterPro"/>
</dbReference>
<dbReference type="InterPro" id="IPR014284">
    <property type="entry name" value="RNA_pol_sigma-70_dom"/>
</dbReference>
<feature type="domain" description="RNA polymerase sigma-70 region 2" evidence="5">
    <location>
        <begin position="156"/>
        <end position="222"/>
    </location>
</feature>
<evidence type="ECO:0000256" key="4">
    <source>
        <dbReference type="ARBA" id="ARBA00023163"/>
    </source>
</evidence>
<evidence type="ECO:0000256" key="3">
    <source>
        <dbReference type="ARBA" id="ARBA00023125"/>
    </source>
</evidence>
<evidence type="ECO:0000259" key="6">
    <source>
        <dbReference type="Pfam" id="PF04545"/>
    </source>
</evidence>
<dbReference type="Gene3D" id="1.10.10.10">
    <property type="entry name" value="Winged helix-like DNA-binding domain superfamily/Winged helix DNA-binding domain"/>
    <property type="match status" value="1"/>
</dbReference>
<keyword evidence="3" id="KW-0238">DNA-binding</keyword>
<keyword evidence="8" id="KW-1185">Reference proteome</keyword>
<dbReference type="Proteomes" id="UP000319383">
    <property type="component" value="Chromosome"/>
</dbReference>
<dbReference type="InterPro" id="IPR007630">
    <property type="entry name" value="RNA_pol_sigma70_r4"/>
</dbReference>
<keyword evidence="2" id="KW-0731">Sigma factor</keyword>
<dbReference type="EMBL" id="CP036276">
    <property type="protein sequence ID" value="QDU46779.1"/>
    <property type="molecule type" value="Genomic_DNA"/>
</dbReference>
<dbReference type="PANTHER" id="PTHR30603">
    <property type="entry name" value="RNA POLYMERASE SIGMA FACTOR RPO"/>
    <property type="match status" value="1"/>
</dbReference>
<evidence type="ECO:0000259" key="5">
    <source>
        <dbReference type="Pfam" id="PF04542"/>
    </source>
</evidence>
<dbReference type="Gene3D" id="1.10.601.10">
    <property type="entry name" value="RNA Polymerase Primary Sigma Factor"/>
    <property type="match status" value="1"/>
</dbReference>
<dbReference type="GO" id="GO:0016987">
    <property type="term" value="F:sigma factor activity"/>
    <property type="evidence" value="ECO:0007669"/>
    <property type="project" value="UniProtKB-KW"/>
</dbReference>
<sequence length="332" mass="37532">MNCNLSQFHAPRPDSKCLELLQSTAPASHPDCAAIYQKISGIKIEFVACEMFSVPAAQEKILAPAPLAQDTAHERFLNESVKKPPSGIPPYLASLYETPLLTPEQEFHLFRKMNFYNFRAAELRDSVEAAPATATYRQLDTIEGLLQQAHAIRNQIVQANLRLVVSIARRFVDAANSFEDLVSEGNVPLIRAVEIFDYTRGYRFSTYATWAIRNSFVRLTPRSRRRSARYLTGTQELFDEFSDAGISPTEYEREHRQMTTLVSSMLASLDNRERSIVMSRFGLDGSGTKKKFREISSQLEISTERVRQIVARALAKLRTTLAESGNDCFDLH</sequence>
<dbReference type="InterPro" id="IPR007627">
    <property type="entry name" value="RNA_pol_sigma70_r2"/>
</dbReference>
<accession>A0A517ZWB6</accession>
<dbReference type="GO" id="GO:0003677">
    <property type="term" value="F:DNA binding"/>
    <property type="evidence" value="ECO:0007669"/>
    <property type="project" value="UniProtKB-KW"/>
</dbReference>
<keyword evidence="4" id="KW-0804">Transcription</keyword>
<dbReference type="RefSeq" id="WP_145379286.1">
    <property type="nucleotide sequence ID" value="NZ_CP036276.1"/>
</dbReference>
<keyword evidence="1" id="KW-0805">Transcription regulation</keyword>
<dbReference type="InterPro" id="IPR050239">
    <property type="entry name" value="Sigma-70_RNA_pol_init_factors"/>
</dbReference>
<gene>
    <name evidence="7" type="primary">hrdB_2</name>
    <name evidence="7" type="ORF">Mal52_53010</name>
</gene>
<dbReference type="InterPro" id="IPR000943">
    <property type="entry name" value="RNA_pol_sigma70"/>
</dbReference>
<evidence type="ECO:0000256" key="2">
    <source>
        <dbReference type="ARBA" id="ARBA00023082"/>
    </source>
</evidence>
<dbReference type="AlphaFoldDB" id="A0A517ZWB6"/>
<dbReference type="InterPro" id="IPR013325">
    <property type="entry name" value="RNA_pol_sigma_r2"/>
</dbReference>
<dbReference type="KEGG" id="sdyn:Mal52_53010"/>
<reference evidence="7 8" key="1">
    <citation type="submission" date="2019-02" db="EMBL/GenBank/DDBJ databases">
        <title>Deep-cultivation of Planctomycetes and their phenomic and genomic characterization uncovers novel biology.</title>
        <authorList>
            <person name="Wiegand S."/>
            <person name="Jogler M."/>
            <person name="Boedeker C."/>
            <person name="Pinto D."/>
            <person name="Vollmers J."/>
            <person name="Rivas-Marin E."/>
            <person name="Kohn T."/>
            <person name="Peeters S.H."/>
            <person name="Heuer A."/>
            <person name="Rast P."/>
            <person name="Oberbeckmann S."/>
            <person name="Bunk B."/>
            <person name="Jeske O."/>
            <person name="Meyerdierks A."/>
            <person name="Storesund J.E."/>
            <person name="Kallscheuer N."/>
            <person name="Luecker S."/>
            <person name="Lage O.M."/>
            <person name="Pohl T."/>
            <person name="Merkel B.J."/>
            <person name="Hornburger P."/>
            <person name="Mueller R.-W."/>
            <person name="Bruemmer F."/>
            <person name="Labrenz M."/>
            <person name="Spormann A.M."/>
            <person name="Op den Camp H."/>
            <person name="Overmann J."/>
            <person name="Amann R."/>
            <person name="Jetten M.S.M."/>
            <person name="Mascher T."/>
            <person name="Medema M.H."/>
            <person name="Devos D.P."/>
            <person name="Kaster A.-K."/>
            <person name="Ovreas L."/>
            <person name="Rohde M."/>
            <person name="Galperin M.Y."/>
            <person name="Jogler C."/>
        </authorList>
    </citation>
    <scope>NUCLEOTIDE SEQUENCE [LARGE SCALE GENOMIC DNA]</scope>
    <source>
        <strain evidence="7 8">Mal52</strain>
    </source>
</reference>
<dbReference type="SUPFAM" id="SSF88946">
    <property type="entry name" value="Sigma2 domain of RNA polymerase sigma factors"/>
    <property type="match status" value="1"/>
</dbReference>
<dbReference type="InterPro" id="IPR036388">
    <property type="entry name" value="WH-like_DNA-bd_sf"/>
</dbReference>
<feature type="domain" description="RNA polymerase sigma-70 region 4" evidence="6">
    <location>
        <begin position="266"/>
        <end position="318"/>
    </location>
</feature>
<organism evidence="7 8">
    <name type="scientific">Symmachiella dynata</name>
    <dbReference type="NCBI Taxonomy" id="2527995"/>
    <lineage>
        <taxon>Bacteria</taxon>
        <taxon>Pseudomonadati</taxon>
        <taxon>Planctomycetota</taxon>
        <taxon>Planctomycetia</taxon>
        <taxon>Planctomycetales</taxon>
        <taxon>Planctomycetaceae</taxon>
        <taxon>Symmachiella</taxon>
    </lineage>
</organism>
<dbReference type="PRINTS" id="PR00046">
    <property type="entry name" value="SIGMA70FCT"/>
</dbReference>
<dbReference type="PANTHER" id="PTHR30603:SF60">
    <property type="entry name" value="RNA POLYMERASE SIGMA FACTOR RPOD"/>
    <property type="match status" value="1"/>
</dbReference>
<name>A0A517ZWB6_9PLAN</name>
<dbReference type="Pfam" id="PF04545">
    <property type="entry name" value="Sigma70_r4"/>
    <property type="match status" value="1"/>
</dbReference>
<dbReference type="NCBIfam" id="TIGR02937">
    <property type="entry name" value="sigma70-ECF"/>
    <property type="match status" value="1"/>
</dbReference>
<dbReference type="SUPFAM" id="SSF88659">
    <property type="entry name" value="Sigma3 and sigma4 domains of RNA polymerase sigma factors"/>
    <property type="match status" value="1"/>
</dbReference>
<evidence type="ECO:0000313" key="8">
    <source>
        <dbReference type="Proteomes" id="UP000319383"/>
    </source>
</evidence>
<protein>
    <submittedName>
        <fullName evidence="7">RNA polymerase principal sigma factor HrdB</fullName>
    </submittedName>
</protein>
<dbReference type="CDD" id="cd06171">
    <property type="entry name" value="Sigma70_r4"/>
    <property type="match status" value="1"/>
</dbReference>